<comment type="subcellular location">
    <subcellularLocation>
        <location evidence="1">Mitochondrion inner membrane</location>
        <topology evidence="1">Multi-pass membrane protein</topology>
    </subcellularLocation>
</comment>
<evidence type="ECO:0000313" key="15">
    <source>
        <dbReference type="Proteomes" id="UP000433883"/>
    </source>
</evidence>
<dbReference type="Pfam" id="PF00153">
    <property type="entry name" value="Mito_carr"/>
    <property type="match status" value="3"/>
</dbReference>
<dbReference type="PANTHER" id="PTHR45788">
    <property type="entry name" value="SUCCINATE/FUMARATE MITOCHONDRIAL TRANSPORTER-RELATED"/>
    <property type="match status" value="1"/>
</dbReference>
<evidence type="ECO:0000256" key="5">
    <source>
        <dbReference type="ARBA" id="ARBA00022737"/>
    </source>
</evidence>
<comment type="similarity">
    <text evidence="2 11">Belongs to the mitochondrial carrier (TC 2.A.29) family.</text>
</comment>
<comment type="caution">
    <text evidence="13">The sequence shown here is derived from an EMBL/GenBank/DDBJ whole genome shotgun (WGS) entry which is preliminary data.</text>
</comment>
<dbReference type="Gene3D" id="1.50.40.10">
    <property type="entry name" value="Mitochondrial carrier domain"/>
    <property type="match status" value="1"/>
</dbReference>
<keyword evidence="9 10" id="KW-0472">Membrane</keyword>
<dbReference type="EMBL" id="WNWQ01000031">
    <property type="protein sequence ID" value="KAE9983280.1"/>
    <property type="molecule type" value="Genomic_DNA"/>
</dbReference>
<dbReference type="EMBL" id="WNWS01000145">
    <property type="protein sequence ID" value="KAE9977907.1"/>
    <property type="molecule type" value="Genomic_DNA"/>
</dbReference>
<evidence type="ECO:0000313" key="13">
    <source>
        <dbReference type="EMBL" id="KAE9983280.1"/>
    </source>
</evidence>
<evidence type="ECO:0000256" key="4">
    <source>
        <dbReference type="ARBA" id="ARBA00022692"/>
    </source>
</evidence>
<evidence type="ECO:0008006" key="18">
    <source>
        <dbReference type="Google" id="ProtNLM"/>
    </source>
</evidence>
<sequence>MSAKTTAGPGGKKPASAATNLIAGGGAGMMEALMCHPLDTIKVRLQLSKRATRPGAKKLGFIGTGAQIIKRETPLGLYKGLGAVLAGIIPKMAIRFTSFDWYKQALASEDGTISSKATFLAGLSAGVTEAVAVVTPMEVIKIRLQAQHHSMADPLDIPKYRNAAHALYTVVKEEGIGALYRGVSLTALRQGTNQAANFTAYSELRARLQAYQGTNDLPGWQTSIIGLISGAMGPFSNAPIDTIKTRLQKTPAQPGDTALGRIVAISRDMWKQEGARSFYKGITPRVMRVAPGQAVTFTVYEYLKDKLEKSKVVPEGGTYEE</sequence>
<gene>
    <name evidence="13" type="ORF">BLS_004702</name>
    <name evidence="14" type="ORF">EG327_011669</name>
    <name evidence="12" type="ORF">EG328_001780</name>
</gene>
<evidence type="ECO:0000256" key="1">
    <source>
        <dbReference type="ARBA" id="ARBA00004448"/>
    </source>
</evidence>
<evidence type="ECO:0000256" key="3">
    <source>
        <dbReference type="ARBA" id="ARBA00022448"/>
    </source>
</evidence>
<dbReference type="OrthoDB" id="204711at2759"/>
<dbReference type="SUPFAM" id="SSF103506">
    <property type="entry name" value="Mitochondrial carrier"/>
    <property type="match status" value="1"/>
</dbReference>
<dbReference type="FunFam" id="1.50.40.10:FF:000021">
    <property type="entry name" value="SFC1p Mitochondrial succinate-fumarate transporter"/>
    <property type="match status" value="1"/>
</dbReference>
<evidence type="ECO:0000313" key="17">
    <source>
        <dbReference type="Proteomes" id="UP000490939"/>
    </source>
</evidence>
<dbReference type="Proteomes" id="UP000490939">
    <property type="component" value="Unassembled WGS sequence"/>
</dbReference>
<organism evidence="13 15">
    <name type="scientific">Venturia inaequalis</name>
    <name type="common">Apple scab fungus</name>
    <dbReference type="NCBI Taxonomy" id="5025"/>
    <lineage>
        <taxon>Eukaryota</taxon>
        <taxon>Fungi</taxon>
        <taxon>Dikarya</taxon>
        <taxon>Ascomycota</taxon>
        <taxon>Pezizomycotina</taxon>
        <taxon>Dothideomycetes</taxon>
        <taxon>Pleosporomycetidae</taxon>
        <taxon>Venturiales</taxon>
        <taxon>Venturiaceae</taxon>
        <taxon>Venturia</taxon>
    </lineage>
</organism>
<dbReference type="PANTHER" id="PTHR45788:SF2">
    <property type="entry name" value="SUCCINATE_FUMARATE MITOCHONDRIAL TRANSPORTER"/>
    <property type="match status" value="1"/>
</dbReference>
<dbReference type="Proteomes" id="UP000433883">
    <property type="component" value="Unassembled WGS sequence"/>
</dbReference>
<dbReference type="GO" id="GO:0005743">
    <property type="term" value="C:mitochondrial inner membrane"/>
    <property type="evidence" value="ECO:0007669"/>
    <property type="project" value="UniProtKB-SubCell"/>
</dbReference>
<dbReference type="InterPro" id="IPR023395">
    <property type="entry name" value="MCP_dom_sf"/>
</dbReference>
<keyword evidence="8" id="KW-0496">Mitochondrion</keyword>
<dbReference type="EMBL" id="WNWR01000095">
    <property type="protein sequence ID" value="KAE9991440.1"/>
    <property type="molecule type" value="Genomic_DNA"/>
</dbReference>
<evidence type="ECO:0000256" key="10">
    <source>
        <dbReference type="PROSITE-ProRule" id="PRU00282"/>
    </source>
</evidence>
<dbReference type="GO" id="GO:0005469">
    <property type="term" value="F:succinate:fumarate antiporter activity"/>
    <property type="evidence" value="ECO:0007669"/>
    <property type="project" value="TreeGrafter"/>
</dbReference>
<evidence type="ECO:0000256" key="11">
    <source>
        <dbReference type="RuleBase" id="RU000488"/>
    </source>
</evidence>
<evidence type="ECO:0000256" key="9">
    <source>
        <dbReference type="ARBA" id="ARBA00023136"/>
    </source>
</evidence>
<dbReference type="AlphaFoldDB" id="A0A8H3V8G4"/>
<dbReference type="PRINTS" id="PR00926">
    <property type="entry name" value="MITOCARRIER"/>
</dbReference>
<keyword evidence="3 11" id="KW-0813">Transport</keyword>
<feature type="repeat" description="Solcar" evidence="10">
    <location>
        <begin position="15"/>
        <end position="105"/>
    </location>
</feature>
<proteinExistence type="inferred from homology"/>
<feature type="repeat" description="Solcar" evidence="10">
    <location>
        <begin position="116"/>
        <end position="207"/>
    </location>
</feature>
<evidence type="ECO:0000256" key="2">
    <source>
        <dbReference type="ARBA" id="ARBA00006375"/>
    </source>
</evidence>
<protein>
    <recommendedName>
        <fullName evidence="18">Succinate/fumarate mitochondrial transporter</fullName>
    </recommendedName>
</protein>
<dbReference type="PROSITE" id="PS50920">
    <property type="entry name" value="SOLCAR"/>
    <property type="match status" value="3"/>
</dbReference>
<dbReference type="InterPro" id="IPR049563">
    <property type="entry name" value="TXTP-like"/>
</dbReference>
<dbReference type="InterPro" id="IPR018108">
    <property type="entry name" value="MCP_transmembrane"/>
</dbReference>
<reference evidence="13 15" key="1">
    <citation type="submission" date="2019-11" db="EMBL/GenBank/DDBJ databases">
        <title>Venturia inaequalis Genome Resource.</title>
        <authorList>
            <person name="Lichtner F.J."/>
        </authorList>
    </citation>
    <scope>NUCLEOTIDE SEQUENCE [LARGE SCALE GENOMIC DNA]</scope>
    <source>
        <strain evidence="12 16">120213</strain>
        <strain evidence="13">Bline_iso_100314</strain>
        <strain evidence="14 17">DMI_063113</strain>
    </source>
</reference>
<keyword evidence="7" id="KW-1133">Transmembrane helix</keyword>
<keyword evidence="17" id="KW-1185">Reference proteome</keyword>
<feature type="repeat" description="Solcar" evidence="10">
    <location>
        <begin position="217"/>
        <end position="306"/>
    </location>
</feature>
<accession>A0A8H3V8G4</accession>
<evidence type="ECO:0000256" key="7">
    <source>
        <dbReference type="ARBA" id="ARBA00022989"/>
    </source>
</evidence>
<evidence type="ECO:0000313" key="16">
    <source>
        <dbReference type="Proteomes" id="UP000447873"/>
    </source>
</evidence>
<evidence type="ECO:0000256" key="6">
    <source>
        <dbReference type="ARBA" id="ARBA00022792"/>
    </source>
</evidence>
<keyword evidence="4 10" id="KW-0812">Transmembrane</keyword>
<evidence type="ECO:0000256" key="8">
    <source>
        <dbReference type="ARBA" id="ARBA00023128"/>
    </source>
</evidence>
<keyword evidence="5" id="KW-0677">Repeat</keyword>
<keyword evidence="6" id="KW-0999">Mitochondrion inner membrane</keyword>
<evidence type="ECO:0000313" key="14">
    <source>
        <dbReference type="EMBL" id="KAE9991440.1"/>
    </source>
</evidence>
<dbReference type="Proteomes" id="UP000447873">
    <property type="component" value="Unassembled WGS sequence"/>
</dbReference>
<dbReference type="InterPro" id="IPR002067">
    <property type="entry name" value="MCP"/>
</dbReference>
<evidence type="ECO:0000313" key="12">
    <source>
        <dbReference type="EMBL" id="KAE9977907.1"/>
    </source>
</evidence>
<name>A0A8H3V8G4_VENIN</name>